<dbReference type="Proteomes" id="UP000734511">
    <property type="component" value="Unassembled WGS sequence"/>
</dbReference>
<organism evidence="1 2">
    <name type="scientific">Actinacidiphila epipremni</name>
    <dbReference type="NCBI Taxonomy" id="2053013"/>
    <lineage>
        <taxon>Bacteria</taxon>
        <taxon>Bacillati</taxon>
        <taxon>Actinomycetota</taxon>
        <taxon>Actinomycetes</taxon>
        <taxon>Kitasatosporales</taxon>
        <taxon>Streptomycetaceae</taxon>
        <taxon>Actinacidiphila</taxon>
    </lineage>
</organism>
<evidence type="ECO:0000313" key="1">
    <source>
        <dbReference type="EMBL" id="NJP48146.1"/>
    </source>
</evidence>
<gene>
    <name evidence="1" type="ORF">HCN08_32795</name>
</gene>
<dbReference type="RefSeq" id="WP_167986974.1">
    <property type="nucleotide sequence ID" value="NZ_JAATEJ010000041.1"/>
</dbReference>
<name>A0ABX1A050_9ACTN</name>
<protein>
    <submittedName>
        <fullName evidence="1">Uncharacterized protein</fullName>
    </submittedName>
</protein>
<reference evidence="1 2" key="1">
    <citation type="submission" date="2020-03" db="EMBL/GenBank/DDBJ databases">
        <title>WGS of actinomycetes isolated from Thailand.</title>
        <authorList>
            <person name="Thawai C."/>
        </authorList>
    </citation>
    <scope>NUCLEOTIDE SEQUENCE [LARGE SCALE GENOMIC DNA]</scope>
    <source>
        <strain evidence="1 2">PRB2-1</strain>
    </source>
</reference>
<sequence length="51" mass="5730">MRRWNCPLARRVVPRFNQVHLVPAPRPTMVDLTNKRATAAHSAAKPTVSIP</sequence>
<comment type="caution">
    <text evidence="1">The sequence shown here is derived from an EMBL/GenBank/DDBJ whole genome shotgun (WGS) entry which is preliminary data.</text>
</comment>
<keyword evidence="2" id="KW-1185">Reference proteome</keyword>
<proteinExistence type="predicted"/>
<dbReference type="EMBL" id="JAATEJ010000041">
    <property type="protein sequence ID" value="NJP48146.1"/>
    <property type="molecule type" value="Genomic_DNA"/>
</dbReference>
<evidence type="ECO:0000313" key="2">
    <source>
        <dbReference type="Proteomes" id="UP000734511"/>
    </source>
</evidence>
<accession>A0ABX1A050</accession>